<name>A0A7W4YFV8_9MICO</name>
<dbReference type="AlphaFoldDB" id="A0A7W4YFV8"/>
<sequence length="122" mass="12984">MSHESLTPERIDDTTEILVTNALIKHADDAVARARSLNLIKSLRKTSWQERRSTVDVGRANSQLAIAAAHETLRAEGASLIADATDAGPRSFSAVGVKNYGTQLIAVDAIAASLGWTRAAES</sequence>
<dbReference type="Proteomes" id="UP000545286">
    <property type="component" value="Unassembled WGS sequence"/>
</dbReference>
<reference evidence="1 2" key="1">
    <citation type="submission" date="2020-08" db="EMBL/GenBank/DDBJ databases">
        <title>Sequencing the genomes of 1000 actinobacteria strains.</title>
        <authorList>
            <person name="Klenk H.-P."/>
        </authorList>
    </citation>
    <scope>NUCLEOTIDE SEQUENCE [LARGE SCALE GENOMIC DNA]</scope>
    <source>
        <strain evidence="1 2">DSM 20419</strain>
    </source>
</reference>
<comment type="caution">
    <text evidence="1">The sequence shown here is derived from an EMBL/GenBank/DDBJ whole genome shotgun (WGS) entry which is preliminary data.</text>
</comment>
<evidence type="ECO:0000313" key="1">
    <source>
        <dbReference type="EMBL" id="MBB2958038.1"/>
    </source>
</evidence>
<evidence type="ECO:0000313" key="2">
    <source>
        <dbReference type="Proteomes" id="UP000545286"/>
    </source>
</evidence>
<dbReference type="RefSeq" id="WP_183625459.1">
    <property type="nucleotide sequence ID" value="NZ_JACHWJ010000003.1"/>
</dbReference>
<proteinExistence type="predicted"/>
<gene>
    <name evidence="1" type="ORF">FHX72_002183</name>
</gene>
<dbReference type="EMBL" id="JACHWJ010000003">
    <property type="protein sequence ID" value="MBB2958038.1"/>
    <property type="molecule type" value="Genomic_DNA"/>
</dbReference>
<organism evidence="1 2">
    <name type="scientific">Pseudoclavibacter helvolus</name>
    <dbReference type="NCBI Taxonomy" id="255205"/>
    <lineage>
        <taxon>Bacteria</taxon>
        <taxon>Bacillati</taxon>
        <taxon>Actinomycetota</taxon>
        <taxon>Actinomycetes</taxon>
        <taxon>Micrococcales</taxon>
        <taxon>Microbacteriaceae</taxon>
        <taxon>Pseudoclavibacter</taxon>
    </lineage>
</organism>
<accession>A0A7W4YFV8</accession>
<keyword evidence="2" id="KW-1185">Reference proteome</keyword>
<protein>
    <submittedName>
        <fullName evidence="1">Uncharacterized protein</fullName>
    </submittedName>
</protein>